<dbReference type="PANTHER" id="PTHR42973">
    <property type="entry name" value="BINDING OXIDOREDUCTASE, PUTATIVE (AFU_ORTHOLOGUE AFUA_1G17690)-RELATED"/>
    <property type="match status" value="1"/>
</dbReference>
<evidence type="ECO:0000256" key="3">
    <source>
        <dbReference type="ARBA" id="ARBA00022630"/>
    </source>
</evidence>
<gene>
    <name evidence="7" type="ORF">ACFQE5_13305</name>
</gene>
<dbReference type="PANTHER" id="PTHR42973:SF39">
    <property type="entry name" value="FAD-BINDING PCMH-TYPE DOMAIN-CONTAINING PROTEIN"/>
    <property type="match status" value="1"/>
</dbReference>
<dbReference type="Proteomes" id="UP001596302">
    <property type="component" value="Unassembled WGS sequence"/>
</dbReference>
<feature type="domain" description="FAD-binding PCMH-type" evidence="6">
    <location>
        <begin position="36"/>
        <end position="207"/>
    </location>
</feature>
<dbReference type="PROSITE" id="PS51387">
    <property type="entry name" value="FAD_PCMH"/>
    <property type="match status" value="1"/>
</dbReference>
<dbReference type="SUPFAM" id="SSF56176">
    <property type="entry name" value="FAD-binding/transporter-associated domain-like"/>
    <property type="match status" value="1"/>
</dbReference>
<dbReference type="InterPro" id="IPR036318">
    <property type="entry name" value="FAD-bd_PCMH-like_sf"/>
</dbReference>
<accession>A0ABW1J2Y3</accession>
<comment type="similarity">
    <text evidence="2">Belongs to the oxygen-dependent FAD-linked oxidoreductase family.</text>
</comment>
<dbReference type="RefSeq" id="WP_379585209.1">
    <property type="nucleotide sequence ID" value="NZ_JBHSQW010000026.1"/>
</dbReference>
<keyword evidence="4" id="KW-0274">FAD</keyword>
<keyword evidence="5" id="KW-0560">Oxidoreductase</keyword>
<dbReference type="InterPro" id="IPR006094">
    <property type="entry name" value="Oxid_FAD_bind_N"/>
</dbReference>
<dbReference type="Gene3D" id="3.30.465.10">
    <property type="match status" value="1"/>
</dbReference>
<dbReference type="InterPro" id="IPR016167">
    <property type="entry name" value="FAD-bd_PCMH_sub1"/>
</dbReference>
<proteinExistence type="inferred from homology"/>
<evidence type="ECO:0000256" key="2">
    <source>
        <dbReference type="ARBA" id="ARBA00005466"/>
    </source>
</evidence>
<dbReference type="SUPFAM" id="SSF55103">
    <property type="entry name" value="FAD-linked oxidases, C-terminal domain"/>
    <property type="match status" value="1"/>
</dbReference>
<comment type="cofactor">
    <cofactor evidence="1">
        <name>FAD</name>
        <dbReference type="ChEBI" id="CHEBI:57692"/>
    </cofactor>
</comment>
<dbReference type="InterPro" id="IPR012951">
    <property type="entry name" value="BBE"/>
</dbReference>
<comment type="caution">
    <text evidence="7">The sequence shown here is derived from an EMBL/GenBank/DDBJ whole genome shotgun (WGS) entry which is preliminary data.</text>
</comment>
<dbReference type="Gene3D" id="3.30.43.10">
    <property type="entry name" value="Uridine Diphospho-n-acetylenolpyruvylglucosamine Reductase, domain 2"/>
    <property type="match status" value="1"/>
</dbReference>
<evidence type="ECO:0000259" key="6">
    <source>
        <dbReference type="PROSITE" id="PS51387"/>
    </source>
</evidence>
<evidence type="ECO:0000313" key="7">
    <source>
        <dbReference type="EMBL" id="MFC5995189.1"/>
    </source>
</evidence>
<evidence type="ECO:0000256" key="5">
    <source>
        <dbReference type="ARBA" id="ARBA00023002"/>
    </source>
</evidence>
<dbReference type="Gene3D" id="3.40.462.20">
    <property type="match status" value="1"/>
</dbReference>
<reference evidence="8" key="1">
    <citation type="journal article" date="2019" name="Int. J. Syst. Evol. Microbiol.">
        <title>The Global Catalogue of Microorganisms (GCM) 10K type strain sequencing project: providing services to taxonomists for standard genome sequencing and annotation.</title>
        <authorList>
            <consortium name="The Broad Institute Genomics Platform"/>
            <consortium name="The Broad Institute Genome Sequencing Center for Infectious Disease"/>
            <person name="Wu L."/>
            <person name="Ma J."/>
        </authorList>
    </citation>
    <scope>NUCLEOTIDE SEQUENCE [LARGE SCALE GENOMIC DNA]</scope>
    <source>
        <strain evidence="8">CCM 8391</strain>
    </source>
</reference>
<keyword evidence="3" id="KW-0285">Flavoprotein</keyword>
<evidence type="ECO:0000313" key="8">
    <source>
        <dbReference type="Proteomes" id="UP001596302"/>
    </source>
</evidence>
<sequence length="469" mass="49809">MTTTDPADALRLRFSGEVLGPAQPGYDAARQVFNAMIDRRPAVIARCATTADVVAAVEFARERGLAIAVRCGGHSVAGLSTCDDGVLVDLSGLKSITIDPAARTARAGGGVLWGEFDAATQAHGLHAPGGRVTTTGLGGFTTGGGYGWTSCKHGLACDNLLSAEVVLADGSVVRASEQQHADLFWGIRGGGGNFGVITEFEFRLHPLGPTVLAGLTMFPIERAPQVLRGWRDWADSAPDELATACVVLTAPPEPFVPPQLHGKPVLGIAALYVGPPDHGAEVVRPLTQLDPVVDHLAPMPYTAFQAALDPLAPWGMRSYWRGEYMRELSDTAIDTFLAHAVGLTALGAPLSQMVIFRIGQGVATVPDEATAFSHRDAGYLFHPISVWAEPGDDERMIAGNRAFAAAMRPFSTGASYLNFTPEAGRVRDAYGAEKYARLMALKDRYDPANLFRLNQNIRPSRPATEAALA</sequence>
<dbReference type="InterPro" id="IPR050416">
    <property type="entry name" value="FAD-linked_Oxidoreductase"/>
</dbReference>
<organism evidence="7 8">
    <name type="scientific">Pseudonocardia hispaniensis</name>
    <dbReference type="NCBI Taxonomy" id="904933"/>
    <lineage>
        <taxon>Bacteria</taxon>
        <taxon>Bacillati</taxon>
        <taxon>Actinomycetota</taxon>
        <taxon>Actinomycetes</taxon>
        <taxon>Pseudonocardiales</taxon>
        <taxon>Pseudonocardiaceae</taxon>
        <taxon>Pseudonocardia</taxon>
    </lineage>
</organism>
<dbReference type="InterPro" id="IPR016164">
    <property type="entry name" value="FAD-linked_Oxase-like_C"/>
</dbReference>
<name>A0ABW1J2Y3_9PSEU</name>
<dbReference type="Pfam" id="PF01565">
    <property type="entry name" value="FAD_binding_4"/>
    <property type="match status" value="1"/>
</dbReference>
<dbReference type="InterPro" id="IPR016169">
    <property type="entry name" value="FAD-bd_PCMH_sub2"/>
</dbReference>
<dbReference type="Pfam" id="PF08031">
    <property type="entry name" value="BBE"/>
    <property type="match status" value="1"/>
</dbReference>
<protein>
    <submittedName>
        <fullName evidence="7">FAD-binding oxidoreductase</fullName>
    </submittedName>
</protein>
<evidence type="ECO:0000256" key="1">
    <source>
        <dbReference type="ARBA" id="ARBA00001974"/>
    </source>
</evidence>
<evidence type="ECO:0000256" key="4">
    <source>
        <dbReference type="ARBA" id="ARBA00022827"/>
    </source>
</evidence>
<keyword evidence="8" id="KW-1185">Reference proteome</keyword>
<dbReference type="EMBL" id="JBHSQW010000026">
    <property type="protein sequence ID" value="MFC5995189.1"/>
    <property type="molecule type" value="Genomic_DNA"/>
</dbReference>
<dbReference type="InterPro" id="IPR016166">
    <property type="entry name" value="FAD-bd_PCMH"/>
</dbReference>